<dbReference type="Proteomes" id="UP000002383">
    <property type="component" value="Chromosome"/>
</dbReference>
<dbReference type="InterPro" id="IPR027396">
    <property type="entry name" value="DsrEFH-like"/>
</dbReference>
<dbReference type="PANTHER" id="PTHR37691">
    <property type="entry name" value="BLR3518 PROTEIN"/>
    <property type="match status" value="1"/>
</dbReference>
<keyword evidence="3" id="KW-1185">Reference proteome</keyword>
<dbReference type="InterPro" id="IPR003787">
    <property type="entry name" value="Sulphur_relay_DsrE/F-like"/>
</dbReference>
<feature type="chain" id="PRO_5002873007" evidence="1">
    <location>
        <begin position="25"/>
        <end position="147"/>
    </location>
</feature>
<organism evidence="2 3">
    <name type="scientific">Thioalkalivibrio sulfidiphilus (strain HL-EbGR7)</name>
    <dbReference type="NCBI Taxonomy" id="396588"/>
    <lineage>
        <taxon>Bacteria</taxon>
        <taxon>Pseudomonadati</taxon>
        <taxon>Pseudomonadota</taxon>
        <taxon>Gammaproteobacteria</taxon>
        <taxon>Chromatiales</taxon>
        <taxon>Ectothiorhodospiraceae</taxon>
        <taxon>Thioalkalivibrio</taxon>
    </lineage>
</organism>
<evidence type="ECO:0000313" key="2">
    <source>
        <dbReference type="EMBL" id="ACL71661.1"/>
    </source>
</evidence>
<evidence type="ECO:0000313" key="3">
    <source>
        <dbReference type="Proteomes" id="UP000002383"/>
    </source>
</evidence>
<dbReference type="AlphaFoldDB" id="B8GLQ8"/>
<proteinExistence type="predicted"/>
<dbReference type="HOGENOM" id="CLU_127515_0_1_6"/>
<dbReference type="OrthoDB" id="14053at2"/>
<feature type="signal peptide" evidence="1">
    <location>
        <begin position="1"/>
        <end position="24"/>
    </location>
</feature>
<reference evidence="2 3" key="1">
    <citation type="journal article" date="2011" name="Stand. Genomic Sci.">
        <title>Complete genome sequence of 'Thioalkalivibrio sulfidophilus' HL-EbGr7.</title>
        <authorList>
            <person name="Muyzer G."/>
            <person name="Sorokin D.Y."/>
            <person name="Mavromatis K."/>
            <person name="Lapidus A."/>
            <person name="Clum A."/>
            <person name="Ivanova N."/>
            <person name="Pati A."/>
            <person name="d'Haeseleer P."/>
            <person name="Woyke T."/>
            <person name="Kyrpides N.C."/>
        </authorList>
    </citation>
    <scope>NUCLEOTIDE SEQUENCE [LARGE SCALE GENOMIC DNA]</scope>
    <source>
        <strain evidence="2 3">HL-EbGR7</strain>
    </source>
</reference>
<accession>B8GLQ8</accession>
<dbReference type="EMBL" id="CP001339">
    <property type="protein sequence ID" value="ACL71661.1"/>
    <property type="molecule type" value="Genomic_DNA"/>
</dbReference>
<keyword evidence="1" id="KW-0732">Signal</keyword>
<dbReference type="Pfam" id="PF02635">
    <property type="entry name" value="DsrE"/>
    <property type="match status" value="1"/>
</dbReference>
<evidence type="ECO:0000256" key="1">
    <source>
        <dbReference type="SAM" id="SignalP"/>
    </source>
</evidence>
<dbReference type="PANTHER" id="PTHR37691:SF1">
    <property type="entry name" value="BLR3518 PROTEIN"/>
    <property type="match status" value="1"/>
</dbReference>
<dbReference type="STRING" id="396588.Tgr7_0564"/>
<sequence precursor="true">MKKILVSLMALAALMMVLPGTALAVDYGKQKVVYHINGGDPQQNQLAMRNIQNHINAVGADNMEIKVVMHGAGLNLLINAKENADLRAGVDNLKMQNVEFQICNNTIVGRKLDLANDLYDAKPADVIPSGVAHLSYLQAQGYTYIKP</sequence>
<protein>
    <submittedName>
        <fullName evidence="2">Uncharacterized protein</fullName>
    </submittedName>
</protein>
<name>B8GLQ8_THISH</name>
<dbReference type="RefSeq" id="WP_012637149.1">
    <property type="nucleotide sequence ID" value="NC_011901.1"/>
</dbReference>
<dbReference type="KEGG" id="tgr:Tgr7_0564"/>
<gene>
    <name evidence="2" type="ordered locus">Tgr7_0564</name>
</gene>
<dbReference type="Gene3D" id="3.40.1260.10">
    <property type="entry name" value="DsrEFH-like"/>
    <property type="match status" value="1"/>
</dbReference>
<dbReference type="SUPFAM" id="SSF75169">
    <property type="entry name" value="DsrEFH-like"/>
    <property type="match status" value="1"/>
</dbReference>
<dbReference type="eggNOG" id="COG1416">
    <property type="taxonomic scope" value="Bacteria"/>
</dbReference>